<evidence type="ECO:0000313" key="3">
    <source>
        <dbReference type="Proteomes" id="UP000437131"/>
    </source>
</evidence>
<dbReference type="EMBL" id="WMIA01000001">
    <property type="protein sequence ID" value="MTF37568.1"/>
    <property type="molecule type" value="Genomic_DNA"/>
</dbReference>
<dbReference type="Proteomes" id="UP000437131">
    <property type="component" value="Unassembled WGS sequence"/>
</dbReference>
<dbReference type="RefSeq" id="WP_155082471.1">
    <property type="nucleotide sequence ID" value="NZ_WMIA01000001.1"/>
</dbReference>
<keyword evidence="2" id="KW-0378">Hydrolase</keyword>
<reference evidence="2 3" key="1">
    <citation type="submission" date="2019-11" db="EMBL/GenBank/DDBJ databases">
        <title>Isolation of a new High Light Tolerant Cyanobacteria.</title>
        <authorList>
            <person name="Dobson Z."/>
            <person name="Vaughn N."/>
            <person name="Vaughn M."/>
            <person name="Fromme P."/>
            <person name="Mazor Y."/>
        </authorList>
    </citation>
    <scope>NUCLEOTIDE SEQUENCE [LARGE SCALE GENOMIC DNA]</scope>
    <source>
        <strain evidence="2 3">0216</strain>
    </source>
</reference>
<gene>
    <name evidence="2" type="ORF">GGC33_01280</name>
</gene>
<comment type="caution">
    <text evidence="2">The sequence shown here is derived from an EMBL/GenBank/DDBJ whole genome shotgun (WGS) entry which is preliminary data.</text>
</comment>
<proteinExistence type="predicted"/>
<protein>
    <submittedName>
        <fullName evidence="2">Phosphodiester glycosidase family protein</fullName>
    </submittedName>
</protein>
<organism evidence="2 3">
    <name type="scientific">Cyanobacterium aponinum 0216</name>
    <dbReference type="NCBI Taxonomy" id="2676140"/>
    <lineage>
        <taxon>Bacteria</taxon>
        <taxon>Bacillati</taxon>
        <taxon>Cyanobacteriota</taxon>
        <taxon>Cyanophyceae</taxon>
        <taxon>Oscillatoriophycideae</taxon>
        <taxon>Chroococcales</taxon>
        <taxon>Geminocystaceae</taxon>
        <taxon>Cyanobacterium</taxon>
    </lineage>
</organism>
<evidence type="ECO:0000259" key="1">
    <source>
        <dbReference type="Pfam" id="PF09992"/>
    </source>
</evidence>
<accession>A0A844GS34</accession>
<dbReference type="Pfam" id="PF09992">
    <property type="entry name" value="NAGPA"/>
    <property type="match status" value="1"/>
</dbReference>
<dbReference type="AlphaFoldDB" id="A0A844GS34"/>
<dbReference type="InterPro" id="IPR018711">
    <property type="entry name" value="NAGPA"/>
</dbReference>
<dbReference type="PANTHER" id="PTHR40446">
    <property type="entry name" value="N-ACETYLGLUCOSAMINE-1-PHOSPHODIESTER ALPHA-N-ACETYLGLUCOSAMINIDASE"/>
    <property type="match status" value="1"/>
</dbReference>
<feature type="domain" description="Phosphodiester glycosidase" evidence="1">
    <location>
        <begin position="444"/>
        <end position="620"/>
    </location>
</feature>
<name>A0A844GS34_9CHRO</name>
<sequence length="624" mass="68670">MKLTLIKSKFLILFIASLFFVNLISAFPLLVQGKFFKDVFAQDVVPQVTQDEVLNVVNKGNEVIINDKNVNLPWIQWQQGGEIHTGLADFAAEANLGIELLSTTNKDKQPVQWFAYSNILPTQFLNPYRYLDITDLVKNTSLEIDNINSYLALKLPPSRVNKIYEVSETQGKKIIIELNQPSFFQVSQGKDVGIISLDSQADNSLFPSLPSNNNNPVIQEEEGDEIPENINTNNSKLFTISSKDNKILVNINLPAFSNLKVTSANPNILFVDINATAINPRDILWNNDVIYSRKYVGINNNKDQFLVSSLTLNTKSYNLDLRPILTNNNTVIGIAPLKTTAQNSGAMAGINGGFFNRNNQLPLGAIKDRENWLSSPILNRGVIAWNNLGEVKIDRIKLEETITTGRGDRIINNYVNSGYIQAGLARYTENWGFNYTTLSDGEIVAVVENGIIRDKIVGVKAGEDSINIPPKGYLLVFRKFKTGADKFSLNDSVSVNTYTNPTDFASYPYIMGAGPLLLLNGQIVLNGEAENFSKAFNTQKASRSAIAVNNQGKILLVAVHSRIAGAGPTLAEMAQILQRMGAISALNLDGGSSTQIYLGGAIIDRSPATVARVHNGIGVFLRQR</sequence>
<keyword evidence="2" id="KW-0326">Glycosidase</keyword>
<dbReference type="PANTHER" id="PTHR40446:SF2">
    <property type="entry name" value="N-ACETYLGLUCOSAMINE-1-PHOSPHODIESTER ALPHA-N-ACETYLGLUCOSAMINIDASE"/>
    <property type="match status" value="1"/>
</dbReference>
<evidence type="ECO:0000313" key="2">
    <source>
        <dbReference type="EMBL" id="MTF37568.1"/>
    </source>
</evidence>
<dbReference type="GO" id="GO:0016798">
    <property type="term" value="F:hydrolase activity, acting on glycosyl bonds"/>
    <property type="evidence" value="ECO:0007669"/>
    <property type="project" value="UniProtKB-KW"/>
</dbReference>